<feature type="compositionally biased region" description="Acidic residues" evidence="1">
    <location>
        <begin position="141"/>
        <end position="154"/>
    </location>
</feature>
<feature type="non-terminal residue" evidence="2">
    <location>
        <position position="1"/>
    </location>
</feature>
<evidence type="ECO:0000313" key="2">
    <source>
        <dbReference type="EMBL" id="CAH1776788.1"/>
    </source>
</evidence>
<name>A0A8S4N7Y6_OWEFU</name>
<dbReference type="EMBL" id="CAIIXF020000002">
    <property type="protein sequence ID" value="CAH1776788.1"/>
    <property type="molecule type" value="Genomic_DNA"/>
</dbReference>
<feature type="compositionally biased region" description="Polar residues" evidence="1">
    <location>
        <begin position="192"/>
        <end position="206"/>
    </location>
</feature>
<protein>
    <submittedName>
        <fullName evidence="2">Uncharacterized protein</fullName>
    </submittedName>
</protein>
<organism evidence="2 3">
    <name type="scientific">Owenia fusiformis</name>
    <name type="common">Polychaete worm</name>
    <dbReference type="NCBI Taxonomy" id="6347"/>
    <lineage>
        <taxon>Eukaryota</taxon>
        <taxon>Metazoa</taxon>
        <taxon>Spiralia</taxon>
        <taxon>Lophotrochozoa</taxon>
        <taxon>Annelida</taxon>
        <taxon>Polychaeta</taxon>
        <taxon>Sedentaria</taxon>
        <taxon>Canalipalpata</taxon>
        <taxon>Sabellida</taxon>
        <taxon>Oweniida</taxon>
        <taxon>Oweniidae</taxon>
        <taxon>Owenia</taxon>
    </lineage>
</organism>
<feature type="region of interest" description="Disordered" evidence="1">
    <location>
        <begin position="140"/>
        <end position="226"/>
    </location>
</feature>
<proteinExistence type="predicted"/>
<feature type="compositionally biased region" description="Basic and acidic residues" evidence="1">
    <location>
        <begin position="207"/>
        <end position="220"/>
    </location>
</feature>
<accession>A0A8S4N7Y6</accession>
<comment type="caution">
    <text evidence="2">The sequence shown here is derived from an EMBL/GenBank/DDBJ whole genome shotgun (WGS) entry which is preliminary data.</text>
</comment>
<gene>
    <name evidence="2" type="ORF">OFUS_LOCUS3925</name>
</gene>
<dbReference type="AlphaFoldDB" id="A0A8S4N7Y6"/>
<evidence type="ECO:0000256" key="1">
    <source>
        <dbReference type="SAM" id="MobiDB-lite"/>
    </source>
</evidence>
<evidence type="ECO:0000313" key="3">
    <source>
        <dbReference type="Proteomes" id="UP000749559"/>
    </source>
</evidence>
<keyword evidence="3" id="KW-1185">Reference proteome</keyword>
<sequence length="271" mass="30652">MMHLIQMRFLKQNKFGLSLLTILICICLYVQIRSRGLITECQKMQDIIKTKAKLEKHCEALIILESKLQKQMKDSLDQLSKSWSDPDSVIQKSNAGMDELVKDYIENIKDIEIGNDTDDDPTNTESKDISNVAYDLTKEESEYDQDAPDVENDNQDSHVVGNQNKESTFVENDNQDTSVVENQENPDVENNAKGNPENTNDSIGSSDTHKTNDINEDNTKHILTPLGPSETYKNTYSNISQLQQRYPNAIIIGMPKCGTDALRTSMMLNPM</sequence>
<reference evidence="2" key="1">
    <citation type="submission" date="2022-03" db="EMBL/GenBank/DDBJ databases">
        <authorList>
            <person name="Martin C."/>
        </authorList>
    </citation>
    <scope>NUCLEOTIDE SEQUENCE</scope>
</reference>
<feature type="compositionally biased region" description="Polar residues" evidence="1">
    <location>
        <begin position="160"/>
        <end position="185"/>
    </location>
</feature>
<dbReference type="Proteomes" id="UP000749559">
    <property type="component" value="Unassembled WGS sequence"/>
</dbReference>